<evidence type="ECO:0000256" key="2">
    <source>
        <dbReference type="ARBA" id="ARBA00024438"/>
    </source>
</evidence>
<feature type="compositionally biased region" description="Polar residues" evidence="4">
    <location>
        <begin position="200"/>
        <end position="212"/>
    </location>
</feature>
<organism evidence="7 8">
    <name type="scientific">Sporotomaculum syntrophicum</name>
    <dbReference type="NCBI Taxonomy" id="182264"/>
    <lineage>
        <taxon>Bacteria</taxon>
        <taxon>Bacillati</taxon>
        <taxon>Bacillota</taxon>
        <taxon>Clostridia</taxon>
        <taxon>Eubacteriales</taxon>
        <taxon>Desulfallaceae</taxon>
        <taxon>Sporotomaculum</taxon>
    </lineage>
</organism>
<reference evidence="7" key="1">
    <citation type="submission" date="2016-02" db="EMBL/GenBank/DDBJ databases">
        <title>Draft Genome Sequence of Sporotomaculum syntrophicum Strain FB, a Syntrophic Benzoate Degrader.</title>
        <authorList>
            <person name="Nobu M.K."/>
            <person name="Narihiro T."/>
            <person name="Qiu Y.-L."/>
            <person name="Ohashi A."/>
            <person name="Liu W.-T."/>
            <person name="Yuji S."/>
        </authorList>
    </citation>
    <scope>NUCLEOTIDE SEQUENCE</scope>
    <source>
        <strain evidence="7">FB</strain>
    </source>
</reference>
<feature type="region of interest" description="Disordered" evidence="4">
    <location>
        <begin position="123"/>
        <end position="212"/>
    </location>
</feature>
<protein>
    <recommendedName>
        <fullName evidence="2">Anti-sigma-W factor RsiW</fullName>
    </recommendedName>
</protein>
<feature type="compositionally biased region" description="Polar residues" evidence="4">
    <location>
        <begin position="163"/>
        <end position="185"/>
    </location>
</feature>
<dbReference type="Pfam" id="PF13490">
    <property type="entry name" value="zf-HC2"/>
    <property type="match status" value="1"/>
</dbReference>
<dbReference type="AlphaFoldDB" id="A0A9D2WRI3"/>
<evidence type="ECO:0000313" key="7">
    <source>
        <dbReference type="EMBL" id="KAF1086033.1"/>
    </source>
</evidence>
<evidence type="ECO:0000313" key="8">
    <source>
        <dbReference type="Proteomes" id="UP000798488"/>
    </source>
</evidence>
<keyword evidence="5" id="KW-0812">Transmembrane</keyword>
<evidence type="ECO:0000259" key="6">
    <source>
        <dbReference type="Pfam" id="PF13490"/>
    </source>
</evidence>
<gene>
    <name evidence="7" type="ORF">SPSYN_00771</name>
</gene>
<keyword evidence="5" id="KW-1133">Transmembrane helix</keyword>
<comment type="similarity">
    <text evidence="1">Belongs to the zinc-associated anti-sigma factor (ZAS) superfamily. Anti-sigma-W factor family.</text>
</comment>
<feature type="transmembrane region" description="Helical" evidence="5">
    <location>
        <begin position="90"/>
        <end position="108"/>
    </location>
</feature>
<dbReference type="Gene3D" id="1.10.10.1320">
    <property type="entry name" value="Anti-sigma factor, zinc-finger domain"/>
    <property type="match status" value="1"/>
</dbReference>
<dbReference type="RefSeq" id="WP_161821178.1">
    <property type="nucleotide sequence ID" value="NZ_LSRS01000002.1"/>
</dbReference>
<sequence length="375" mass="40420">MNCSEVKEKIPQWLDGELADDESTSVAEHLKACTVCQNEVEFWRELSAILKEELGDITAPPGFANEVMAQLTCQQRTGWRRLLYSWKRSLAVAATFLLMTVGSIGAYLQMGGNIAGHVANNDDGSTAQVSSKEQGSKTLPNNGIAKPGILPAESNGEPDNEAAGNQSTPVRQGGNQATVGSSSPNAVEVEQEPAGGDVSGDSNKQPGNTVQQKGGTFLAANESPEQYALLNTAQDHVIARTLIRVKVEHLANAHNQALSFINNSGAQYEVLGSENTTDGGQVTLKAIVNHEGSGKLQDELKTLGQVVTADTQKDDLNSRYNEKVEQYRSLEAQMTAAQTLEERNQLEVKMAGILAQLKTWEQESNTATIILWLEN</sequence>
<evidence type="ECO:0000256" key="1">
    <source>
        <dbReference type="ARBA" id="ARBA00024353"/>
    </source>
</evidence>
<dbReference type="InterPro" id="IPR041916">
    <property type="entry name" value="Anti_sigma_zinc_sf"/>
</dbReference>
<keyword evidence="8" id="KW-1185">Reference proteome</keyword>
<dbReference type="EMBL" id="LSRS01000002">
    <property type="protein sequence ID" value="KAF1086033.1"/>
    <property type="molecule type" value="Genomic_DNA"/>
</dbReference>
<evidence type="ECO:0000256" key="4">
    <source>
        <dbReference type="SAM" id="MobiDB-lite"/>
    </source>
</evidence>
<name>A0A9D2WRI3_9FIRM</name>
<evidence type="ECO:0000256" key="5">
    <source>
        <dbReference type="SAM" id="Phobius"/>
    </source>
</evidence>
<proteinExistence type="inferred from homology"/>
<feature type="coiled-coil region" evidence="3">
    <location>
        <begin position="313"/>
        <end position="363"/>
    </location>
</feature>
<evidence type="ECO:0000256" key="3">
    <source>
        <dbReference type="SAM" id="Coils"/>
    </source>
</evidence>
<feature type="domain" description="Putative zinc-finger" evidence="6">
    <location>
        <begin position="3"/>
        <end position="37"/>
    </location>
</feature>
<accession>A0A9D2WRI3</accession>
<dbReference type="InterPro" id="IPR027383">
    <property type="entry name" value="Znf_put"/>
</dbReference>
<dbReference type="Proteomes" id="UP000798488">
    <property type="component" value="Unassembled WGS sequence"/>
</dbReference>
<dbReference type="OrthoDB" id="1805316at2"/>
<keyword evidence="3" id="KW-0175">Coiled coil</keyword>
<comment type="caution">
    <text evidence="7">The sequence shown here is derived from an EMBL/GenBank/DDBJ whole genome shotgun (WGS) entry which is preliminary data.</text>
</comment>
<feature type="compositionally biased region" description="Polar residues" evidence="4">
    <location>
        <begin position="123"/>
        <end position="141"/>
    </location>
</feature>
<keyword evidence="5" id="KW-0472">Membrane</keyword>